<dbReference type="GO" id="GO:0005524">
    <property type="term" value="F:ATP binding"/>
    <property type="evidence" value="ECO:0007669"/>
    <property type="project" value="UniProtKB-UniRule"/>
</dbReference>
<dbReference type="EMBL" id="AYYX01000010">
    <property type="protein sequence ID" value="KRM89185.1"/>
    <property type="molecule type" value="Genomic_DNA"/>
</dbReference>
<keyword evidence="3" id="KW-0347">Helicase</keyword>
<comment type="similarity">
    <text evidence="3">Belongs to the RecD family. RecD2 subfamily.</text>
</comment>
<accession>A0A0R2CBM3</accession>
<dbReference type="InterPro" id="IPR003593">
    <property type="entry name" value="AAA+_ATPase"/>
</dbReference>
<dbReference type="Gene3D" id="1.10.10.2220">
    <property type="match status" value="1"/>
</dbReference>
<name>A0A0R2CBM3_9LACO</name>
<keyword evidence="3" id="KW-0238">DNA-binding</keyword>
<keyword evidence="3" id="KW-0378">Hydrolase</keyword>
<dbReference type="PANTHER" id="PTHR43788:SF6">
    <property type="entry name" value="DNA HELICASE B"/>
    <property type="match status" value="1"/>
</dbReference>
<feature type="domain" description="AAA+ ATPase" evidence="4">
    <location>
        <begin position="356"/>
        <end position="548"/>
    </location>
</feature>
<feature type="binding site" evidence="3">
    <location>
        <begin position="367"/>
        <end position="371"/>
    </location>
    <ligand>
        <name>ATP</name>
        <dbReference type="ChEBI" id="CHEBI:30616"/>
    </ligand>
</feature>
<dbReference type="GO" id="GO:0016887">
    <property type="term" value="F:ATP hydrolysis activity"/>
    <property type="evidence" value="ECO:0007669"/>
    <property type="project" value="RHEA"/>
</dbReference>
<dbReference type="eggNOG" id="COG0507">
    <property type="taxonomic scope" value="Bacteria"/>
</dbReference>
<dbReference type="Pfam" id="PF13245">
    <property type="entry name" value="AAA_19"/>
    <property type="match status" value="1"/>
</dbReference>
<dbReference type="Proteomes" id="UP000051576">
    <property type="component" value="Unassembled WGS sequence"/>
</dbReference>
<evidence type="ECO:0000256" key="1">
    <source>
        <dbReference type="ARBA" id="ARBA00022741"/>
    </source>
</evidence>
<dbReference type="AlphaFoldDB" id="A0A0R2CBM3"/>
<dbReference type="Pfam" id="PF23139">
    <property type="entry name" value="OB_YrrC"/>
    <property type="match status" value="1"/>
</dbReference>
<organism evidence="5 6">
    <name type="scientific">Liquorilactobacillus vini DSM 20605</name>
    <dbReference type="NCBI Taxonomy" id="1133569"/>
    <lineage>
        <taxon>Bacteria</taxon>
        <taxon>Bacillati</taxon>
        <taxon>Bacillota</taxon>
        <taxon>Bacilli</taxon>
        <taxon>Lactobacillales</taxon>
        <taxon>Lactobacillaceae</taxon>
        <taxon>Liquorilactobacillus</taxon>
    </lineage>
</organism>
<evidence type="ECO:0000313" key="5">
    <source>
        <dbReference type="EMBL" id="KRM89185.1"/>
    </source>
</evidence>
<dbReference type="GO" id="GO:0003677">
    <property type="term" value="F:DNA binding"/>
    <property type="evidence" value="ECO:0007669"/>
    <property type="project" value="UniProtKB-UniRule"/>
</dbReference>
<keyword evidence="3" id="KW-0413">Isomerase</keyword>
<dbReference type="InterPro" id="IPR027417">
    <property type="entry name" value="P-loop_NTPase"/>
</dbReference>
<dbReference type="InterPro" id="IPR055446">
    <property type="entry name" value="RecD2_N_OB"/>
</dbReference>
<evidence type="ECO:0000313" key="6">
    <source>
        <dbReference type="Proteomes" id="UP000051576"/>
    </source>
</evidence>
<dbReference type="HAMAP" id="MF_01488">
    <property type="entry name" value="RecD2"/>
    <property type="match status" value="1"/>
</dbReference>
<protein>
    <recommendedName>
        <fullName evidence="3">ATP-dependent RecD2 DNA helicase</fullName>
        <ecNumber evidence="3">5.6.2.3</ecNumber>
    </recommendedName>
    <alternativeName>
        <fullName evidence="3">DNA 5'-3' helicase subunit RecD2</fullName>
    </alternativeName>
</protein>
<dbReference type="Pfam" id="PF18335">
    <property type="entry name" value="SH3_13"/>
    <property type="match status" value="1"/>
</dbReference>
<dbReference type="GO" id="GO:0009338">
    <property type="term" value="C:exodeoxyribonuclease V complex"/>
    <property type="evidence" value="ECO:0007669"/>
    <property type="project" value="TreeGrafter"/>
</dbReference>
<dbReference type="CDD" id="cd18809">
    <property type="entry name" value="SF1_C_RecD"/>
    <property type="match status" value="1"/>
</dbReference>
<sequence>MVNSQIQTENSQQQILIGKIQAIFFENSDNFYKVLQVKLLEADFTWPEEEIVVTGNFANLSEGEKYRFFGHLFEHPRYGKQFQAENYQTELPTQTTEIVNYLAGENFPGIGQKTAERIVKVFGTATLTKLQQDPASLSQLGLSKKQRQTLIDNLTNTGDQQQAVIELNRFGFGSQLTARIYEHFQKETLAVLHHQPYRLAFEINGIGFKRADRIAEQQQIAADDPQRLQAALYQSVYDLCHNTGDTYTSAPSVMQQAMDLLLRSRRVTLSEKQVADQLVTLAADGKIVVEKRRIYLRHYYEAEWKIAEQIKTLLQRPVKLPEKKVQAIDKLLTEIALQLKITYGAEQLQAIKTALKNRLLLITGGPGTGKTTIINGIVALFAAVHDLSLDANDYQTDEFPIVLAAPTGRAAKKMSETTGLPAVTIHRLLGLNGSDGQDNYQANENLTLASQLLIVDEMSMVDTSLFERLLAAVPTSMQLILVGDQDQLPSVGPGQVFADLLACEKLPQIRLEKIYRQKQSSTIISLAHAIKKGILPADFTKNQFDRSFIACSEHQVESAISQIILYAQKKKLNLNDVQVLAPMYRGQAGIDHLNVILQNLVNPKGTKTKELVANQQSFRIGDKVLHLVNSPENNVFNGDIGQIVGINLAQDNPQKPDQVIIDFDGNEVTYLRKDLTKIKLAYCVSIHKAQGSEFKLVILPLVNMFHRMLNRNLLYTAITRAKKMLILLGQKEAFQTAVDHVSVNRKTSLLERLSQALRVKQSQQSISLSQSSINHGQTSINEETTKYILTSQLIANEEIDPLIGMNGLKPIDFKHKN</sequence>
<dbReference type="PATRIC" id="fig|1133569.4.peg.112"/>
<comment type="function">
    <text evidence="3">DNA-dependent ATPase and ATP-dependent 5'-3' DNA helicase. Has no activity on blunt DNA or DNA with 3'-overhangs, requires at least 10 bases of 5'-ssDNA for helicase activity.</text>
</comment>
<dbReference type="InterPro" id="IPR006345">
    <property type="entry name" value="RecD2"/>
</dbReference>
<dbReference type="Gene3D" id="3.40.50.300">
    <property type="entry name" value="P-loop containing nucleotide triphosphate hydrolases"/>
    <property type="match status" value="2"/>
</dbReference>
<dbReference type="Pfam" id="PF14490">
    <property type="entry name" value="HHH_RecD2"/>
    <property type="match status" value="1"/>
</dbReference>
<dbReference type="SUPFAM" id="SSF52540">
    <property type="entry name" value="P-loop containing nucleoside triphosphate hydrolases"/>
    <property type="match status" value="2"/>
</dbReference>
<dbReference type="OrthoDB" id="9803432at2"/>
<evidence type="ECO:0000256" key="3">
    <source>
        <dbReference type="HAMAP-Rule" id="MF_01488"/>
    </source>
</evidence>
<dbReference type="NCBIfam" id="TIGR01448">
    <property type="entry name" value="recD_rel"/>
    <property type="match status" value="1"/>
</dbReference>
<dbReference type="GO" id="GO:0043139">
    <property type="term" value="F:5'-3' DNA helicase activity"/>
    <property type="evidence" value="ECO:0007669"/>
    <property type="project" value="UniProtKB-UniRule"/>
</dbReference>
<dbReference type="InterPro" id="IPR027785">
    <property type="entry name" value="UvrD-like_helicase_C"/>
</dbReference>
<dbReference type="STRING" id="1133569.FD21_GL000112"/>
<evidence type="ECO:0000259" key="4">
    <source>
        <dbReference type="SMART" id="SM00382"/>
    </source>
</evidence>
<keyword evidence="6" id="KW-1185">Reference proteome</keyword>
<dbReference type="GO" id="GO:0004527">
    <property type="term" value="F:exonuclease activity"/>
    <property type="evidence" value="ECO:0007669"/>
    <property type="project" value="UniProtKB-KW"/>
</dbReference>
<dbReference type="EC" id="5.6.2.3" evidence="3"/>
<keyword evidence="1 3" id="KW-0547">Nucleotide-binding</keyword>
<dbReference type="SMART" id="SM00382">
    <property type="entry name" value="AAA"/>
    <property type="match status" value="1"/>
</dbReference>
<dbReference type="CDD" id="cd17933">
    <property type="entry name" value="DEXSc_RecD-like"/>
    <property type="match status" value="1"/>
</dbReference>
<gene>
    <name evidence="3" type="primary">recD2</name>
    <name evidence="5" type="ORF">FD21_GL000112</name>
</gene>
<dbReference type="GO" id="GO:0006310">
    <property type="term" value="P:DNA recombination"/>
    <property type="evidence" value="ECO:0007669"/>
    <property type="project" value="InterPro"/>
</dbReference>
<comment type="catalytic activity">
    <reaction evidence="3">
        <text>ATP + H2O = ADP + phosphate + H(+)</text>
        <dbReference type="Rhea" id="RHEA:13065"/>
        <dbReference type="ChEBI" id="CHEBI:15377"/>
        <dbReference type="ChEBI" id="CHEBI:15378"/>
        <dbReference type="ChEBI" id="CHEBI:30616"/>
        <dbReference type="ChEBI" id="CHEBI:43474"/>
        <dbReference type="ChEBI" id="CHEBI:456216"/>
        <dbReference type="EC" id="5.6.2.3"/>
    </reaction>
</comment>
<keyword evidence="2 3" id="KW-0067">ATP-binding</keyword>
<comment type="caution">
    <text evidence="5">The sequence shown here is derived from an EMBL/GenBank/DDBJ whole genome shotgun (WGS) entry which is preliminary data.</text>
</comment>
<dbReference type="RefSeq" id="WP_010580139.1">
    <property type="nucleotide sequence ID" value="NZ_AHYZ01000061.1"/>
</dbReference>
<proteinExistence type="inferred from homology"/>
<dbReference type="Pfam" id="PF13538">
    <property type="entry name" value="UvrD_C_2"/>
    <property type="match status" value="1"/>
</dbReference>
<dbReference type="InterPro" id="IPR029493">
    <property type="entry name" value="RecD2-like_HHH"/>
</dbReference>
<keyword evidence="5" id="KW-0269">Exonuclease</keyword>
<dbReference type="Gene3D" id="2.30.30.940">
    <property type="match status" value="1"/>
</dbReference>
<keyword evidence="5" id="KW-0540">Nuclease</keyword>
<dbReference type="InterPro" id="IPR041451">
    <property type="entry name" value="RecD2_SH13"/>
</dbReference>
<dbReference type="PANTHER" id="PTHR43788">
    <property type="entry name" value="DNA2/NAM7 HELICASE FAMILY MEMBER"/>
    <property type="match status" value="1"/>
</dbReference>
<dbReference type="GO" id="GO:0017116">
    <property type="term" value="F:single-stranded DNA helicase activity"/>
    <property type="evidence" value="ECO:0007669"/>
    <property type="project" value="TreeGrafter"/>
</dbReference>
<reference evidence="5 6" key="1">
    <citation type="journal article" date="2015" name="Genome Announc.">
        <title>Expanding the biotechnology potential of lactobacilli through comparative genomics of 213 strains and associated genera.</title>
        <authorList>
            <person name="Sun Z."/>
            <person name="Harris H.M."/>
            <person name="McCann A."/>
            <person name="Guo C."/>
            <person name="Argimon S."/>
            <person name="Zhang W."/>
            <person name="Yang X."/>
            <person name="Jeffery I.B."/>
            <person name="Cooney J.C."/>
            <person name="Kagawa T.F."/>
            <person name="Liu W."/>
            <person name="Song Y."/>
            <person name="Salvetti E."/>
            <person name="Wrobel A."/>
            <person name="Rasinkangas P."/>
            <person name="Parkhill J."/>
            <person name="Rea M.C."/>
            <person name="O'Sullivan O."/>
            <person name="Ritari J."/>
            <person name="Douillard F.P."/>
            <person name="Paul Ross R."/>
            <person name="Yang R."/>
            <person name="Briner A.E."/>
            <person name="Felis G.E."/>
            <person name="de Vos W.M."/>
            <person name="Barrangou R."/>
            <person name="Klaenhammer T.R."/>
            <person name="Caufield P.W."/>
            <person name="Cui Y."/>
            <person name="Zhang H."/>
            <person name="O'Toole P.W."/>
        </authorList>
    </citation>
    <scope>NUCLEOTIDE SEQUENCE [LARGE SCALE GENOMIC DNA]</scope>
    <source>
        <strain evidence="5 6">DSM 20605</strain>
    </source>
</reference>
<dbReference type="InterPro" id="IPR050534">
    <property type="entry name" value="Coronavir_polyprotein_1ab"/>
</dbReference>
<evidence type="ECO:0000256" key="2">
    <source>
        <dbReference type="ARBA" id="ARBA00022840"/>
    </source>
</evidence>